<dbReference type="Gene3D" id="2.20.25.10">
    <property type="match status" value="1"/>
</dbReference>
<feature type="domain" description="TFIIB-type" evidence="12">
    <location>
        <begin position="46"/>
        <end position="77"/>
    </location>
</feature>
<dbReference type="SMART" id="SM00385">
    <property type="entry name" value="CYCLIN"/>
    <property type="match status" value="1"/>
</dbReference>
<evidence type="ECO:0000256" key="11">
    <source>
        <dbReference type="SAM" id="Phobius"/>
    </source>
</evidence>
<proteinExistence type="inferred from homology"/>
<dbReference type="InterPro" id="IPR013763">
    <property type="entry name" value="Cyclin-like_dom"/>
</dbReference>
<evidence type="ECO:0000256" key="2">
    <source>
        <dbReference type="ARBA" id="ARBA00010857"/>
    </source>
</evidence>
<keyword evidence="5 10" id="KW-0863">Zinc-finger</keyword>
<dbReference type="Pfam" id="PF00382">
    <property type="entry name" value="TFIIB"/>
    <property type="match status" value="1"/>
</dbReference>
<keyword evidence="6" id="KW-0862">Zinc</keyword>
<gene>
    <name evidence="13" type="ORF">ACEWY4_005116</name>
</gene>
<dbReference type="PROSITE" id="PS51134">
    <property type="entry name" value="ZF_TFIIB"/>
    <property type="match status" value="1"/>
</dbReference>
<dbReference type="PANTHER" id="PTHR11618">
    <property type="entry name" value="TRANSCRIPTION INITIATION FACTOR IIB-RELATED"/>
    <property type="match status" value="1"/>
</dbReference>
<comment type="subcellular location">
    <subcellularLocation>
        <location evidence="1">Nucleus</location>
    </subcellularLocation>
</comment>
<evidence type="ECO:0000256" key="10">
    <source>
        <dbReference type="PROSITE-ProRule" id="PRU00469"/>
    </source>
</evidence>
<dbReference type="InterPro" id="IPR036915">
    <property type="entry name" value="Cyclin-like_sf"/>
</dbReference>
<feature type="transmembrane region" description="Helical" evidence="11">
    <location>
        <begin position="199"/>
        <end position="221"/>
    </location>
</feature>
<dbReference type="SUPFAM" id="SSF47954">
    <property type="entry name" value="Cyclin-like"/>
    <property type="match status" value="1"/>
</dbReference>
<feature type="transmembrane region" description="Helical" evidence="11">
    <location>
        <begin position="227"/>
        <end position="248"/>
    </location>
</feature>
<dbReference type="GO" id="GO:0008270">
    <property type="term" value="F:zinc ion binding"/>
    <property type="evidence" value="ECO:0007669"/>
    <property type="project" value="UniProtKB-KW"/>
</dbReference>
<dbReference type="FunFam" id="1.10.472.10:FF:000007">
    <property type="entry name" value="Transcription factor IIIB 90 kDa subunit"/>
    <property type="match status" value="1"/>
</dbReference>
<dbReference type="PANTHER" id="PTHR11618:SF4">
    <property type="entry name" value="TRANSCRIPTION FACTOR IIIB 90 KDA SUBUNIT"/>
    <property type="match status" value="1"/>
</dbReference>
<dbReference type="EMBL" id="JBHFQA010000005">
    <property type="protein sequence ID" value="KAL2098636.1"/>
    <property type="molecule type" value="Genomic_DNA"/>
</dbReference>
<keyword evidence="11" id="KW-0472">Membrane</keyword>
<dbReference type="FunFam" id="2.20.25.10:FF:000012">
    <property type="entry name" value="Putative transcription factor IIIB 90 kDa subunit"/>
    <property type="match status" value="1"/>
</dbReference>
<evidence type="ECO:0000256" key="5">
    <source>
        <dbReference type="ARBA" id="ARBA00022771"/>
    </source>
</evidence>
<dbReference type="Proteomes" id="UP001591681">
    <property type="component" value="Unassembled WGS sequence"/>
</dbReference>
<evidence type="ECO:0000256" key="6">
    <source>
        <dbReference type="ARBA" id="ARBA00022833"/>
    </source>
</evidence>
<sequence>MLTQARYNFTQIRVAAVGLRCGSVRCPERPRVPRSSLLARDRVIMSPRVCKTCGGTDIDVDQSRGDAVCVGCGSVLEDNIIVSEVTFVESSGGGISAVGTFVASDGGGPTPSLGRDFHVSLGKESRAHTLQNARRNINQLGHQLQMNQHCLDTAFNFYKMALCRHLTRGRKSAHVIAACLYLVCRTEGTPHMLLDLSDILQCFIMLLLFVSSSPAPLPLLFVTSSLLFIASSYLLLSPLPFLSFLLFIPVRCVRDT</sequence>
<keyword evidence="4" id="KW-0677">Repeat</keyword>
<evidence type="ECO:0000256" key="9">
    <source>
        <dbReference type="ARBA" id="ARBA00023242"/>
    </source>
</evidence>
<accession>A0ABD1KHE6</accession>
<protein>
    <recommendedName>
        <fullName evidence="12">TFIIB-type domain-containing protein</fullName>
    </recommendedName>
</protein>
<reference evidence="13 14" key="1">
    <citation type="submission" date="2024-09" db="EMBL/GenBank/DDBJ databases">
        <title>A chromosome-level genome assembly of Gray's grenadier anchovy, Coilia grayii.</title>
        <authorList>
            <person name="Fu Z."/>
        </authorList>
    </citation>
    <scope>NUCLEOTIDE SEQUENCE [LARGE SCALE GENOMIC DNA]</scope>
    <source>
        <strain evidence="13">G4</strain>
        <tissue evidence="13">Muscle</tissue>
    </source>
</reference>
<dbReference type="InterPro" id="IPR000812">
    <property type="entry name" value="TFIIB"/>
</dbReference>
<keyword evidence="11" id="KW-0812">Transmembrane</keyword>
<dbReference type="SUPFAM" id="SSF57783">
    <property type="entry name" value="Zinc beta-ribbon"/>
    <property type="match status" value="1"/>
</dbReference>
<comment type="caution">
    <text evidence="13">The sequence shown here is derived from an EMBL/GenBank/DDBJ whole genome shotgun (WGS) entry which is preliminary data.</text>
</comment>
<evidence type="ECO:0000256" key="7">
    <source>
        <dbReference type="ARBA" id="ARBA00023015"/>
    </source>
</evidence>
<evidence type="ECO:0000256" key="4">
    <source>
        <dbReference type="ARBA" id="ARBA00022737"/>
    </source>
</evidence>
<keyword evidence="9" id="KW-0539">Nucleus</keyword>
<dbReference type="Pfam" id="PF08271">
    <property type="entry name" value="Zn_Ribbon_TF"/>
    <property type="match status" value="1"/>
</dbReference>
<evidence type="ECO:0000256" key="1">
    <source>
        <dbReference type="ARBA" id="ARBA00004123"/>
    </source>
</evidence>
<keyword evidence="7" id="KW-0805">Transcription regulation</keyword>
<evidence type="ECO:0000256" key="3">
    <source>
        <dbReference type="ARBA" id="ARBA00022723"/>
    </source>
</evidence>
<dbReference type="AlphaFoldDB" id="A0ABD1KHE6"/>
<evidence type="ECO:0000313" key="13">
    <source>
        <dbReference type="EMBL" id="KAL2098636.1"/>
    </source>
</evidence>
<keyword evidence="11" id="KW-1133">Transmembrane helix</keyword>
<name>A0ABD1KHE6_9TELE</name>
<dbReference type="CDD" id="cd20553">
    <property type="entry name" value="CYCLIN_TFIIIB90_rpt1"/>
    <property type="match status" value="1"/>
</dbReference>
<keyword evidence="14" id="KW-1185">Reference proteome</keyword>
<comment type="similarity">
    <text evidence="2">Belongs to the TFIIB family.</text>
</comment>
<dbReference type="InterPro" id="IPR013137">
    <property type="entry name" value="Znf_TFIIB"/>
</dbReference>
<evidence type="ECO:0000256" key="8">
    <source>
        <dbReference type="ARBA" id="ARBA00023163"/>
    </source>
</evidence>
<keyword evidence="8" id="KW-0804">Transcription</keyword>
<dbReference type="InterPro" id="IPR013150">
    <property type="entry name" value="TFIIB_cyclin"/>
</dbReference>
<evidence type="ECO:0000313" key="14">
    <source>
        <dbReference type="Proteomes" id="UP001591681"/>
    </source>
</evidence>
<keyword evidence="3" id="KW-0479">Metal-binding</keyword>
<dbReference type="GO" id="GO:0005634">
    <property type="term" value="C:nucleus"/>
    <property type="evidence" value="ECO:0007669"/>
    <property type="project" value="UniProtKB-SubCell"/>
</dbReference>
<dbReference type="PRINTS" id="PR00685">
    <property type="entry name" value="TIFACTORIIB"/>
</dbReference>
<organism evidence="13 14">
    <name type="scientific">Coilia grayii</name>
    <name type="common">Gray's grenadier anchovy</name>
    <dbReference type="NCBI Taxonomy" id="363190"/>
    <lineage>
        <taxon>Eukaryota</taxon>
        <taxon>Metazoa</taxon>
        <taxon>Chordata</taxon>
        <taxon>Craniata</taxon>
        <taxon>Vertebrata</taxon>
        <taxon>Euteleostomi</taxon>
        <taxon>Actinopterygii</taxon>
        <taxon>Neopterygii</taxon>
        <taxon>Teleostei</taxon>
        <taxon>Clupei</taxon>
        <taxon>Clupeiformes</taxon>
        <taxon>Clupeoidei</taxon>
        <taxon>Engraulidae</taxon>
        <taxon>Coilinae</taxon>
        <taxon>Coilia</taxon>
    </lineage>
</organism>
<evidence type="ECO:0000259" key="12">
    <source>
        <dbReference type="PROSITE" id="PS51134"/>
    </source>
</evidence>
<dbReference type="Gene3D" id="1.10.472.10">
    <property type="entry name" value="Cyclin-like"/>
    <property type="match status" value="1"/>
</dbReference>